<gene>
    <name evidence="1" type="ORF">SAMN05216230_102431</name>
</gene>
<sequence>MNVLTLHWPSNSIHSGYANVSADEQLMINHRYKGRQWHVMSVCPRVFEKYQHLTTKHDTVPINHLVRVSKSFLAAVKHLSPRWRCNRMVNPH</sequence>
<evidence type="ECO:0000313" key="1">
    <source>
        <dbReference type="EMBL" id="SEQ32686.1"/>
    </source>
</evidence>
<proteinExistence type="predicted"/>
<dbReference type="EMBL" id="FOEQ01000002">
    <property type="protein sequence ID" value="SEQ32686.1"/>
    <property type="molecule type" value="Genomic_DNA"/>
</dbReference>
<accession>A0A1H9F3Z4</accession>
<dbReference type="Proteomes" id="UP000199221">
    <property type="component" value="Unassembled WGS sequence"/>
</dbReference>
<organism evidence="1 2">
    <name type="scientific">Pseudomonas soli</name>
    <dbReference type="NCBI Taxonomy" id="1306993"/>
    <lineage>
        <taxon>Bacteria</taxon>
        <taxon>Pseudomonadati</taxon>
        <taxon>Pseudomonadota</taxon>
        <taxon>Gammaproteobacteria</taxon>
        <taxon>Pseudomonadales</taxon>
        <taxon>Pseudomonadaceae</taxon>
        <taxon>Pseudomonas</taxon>
    </lineage>
</organism>
<reference evidence="1 2" key="1">
    <citation type="submission" date="2016-10" db="EMBL/GenBank/DDBJ databases">
        <authorList>
            <person name="de Groot N.N."/>
        </authorList>
    </citation>
    <scope>NUCLEOTIDE SEQUENCE [LARGE SCALE GENOMIC DNA]</scope>
    <source>
        <strain evidence="1 2">LMG 27941</strain>
    </source>
</reference>
<name>A0A1H9F3Z4_9PSED</name>
<dbReference type="AlphaFoldDB" id="A0A1H9F3Z4"/>
<evidence type="ECO:0000313" key="2">
    <source>
        <dbReference type="Proteomes" id="UP000199221"/>
    </source>
</evidence>
<protein>
    <submittedName>
        <fullName evidence="1">Uncharacterized protein</fullName>
    </submittedName>
</protein>